<evidence type="ECO:0000313" key="2">
    <source>
        <dbReference type="Proteomes" id="UP000263486"/>
    </source>
</evidence>
<gene>
    <name evidence="1" type="ORF">DYH56_09155</name>
</gene>
<name>A0ABX9KH17_9FUSO</name>
<dbReference type="EMBL" id="QUAJ01000014">
    <property type="protein sequence ID" value="REI40986.1"/>
    <property type="molecule type" value="Genomic_DNA"/>
</dbReference>
<evidence type="ECO:0000313" key="1">
    <source>
        <dbReference type="EMBL" id="REI40986.1"/>
    </source>
</evidence>
<sequence length="96" mass="10985">MFKVEVGKGPLMFMSYSRIMKEVTGEAQIEEVKDSYYAILYDFGMPIGCGRMKVEDTLYIIDNIKIFKDFSTQGLIEDISDQLLKKAKSIGLEEKN</sequence>
<comment type="caution">
    <text evidence="1">The sequence shown here is derived from an EMBL/GenBank/DDBJ whole genome shotgun (WGS) entry which is preliminary data.</text>
</comment>
<organism evidence="1 2">
    <name type="scientific">Psychrilyobacter piezotolerans</name>
    <dbReference type="NCBI Taxonomy" id="2293438"/>
    <lineage>
        <taxon>Bacteria</taxon>
        <taxon>Fusobacteriati</taxon>
        <taxon>Fusobacteriota</taxon>
        <taxon>Fusobacteriia</taxon>
        <taxon>Fusobacteriales</taxon>
        <taxon>Fusobacteriaceae</taxon>
        <taxon>Psychrilyobacter</taxon>
    </lineage>
</organism>
<proteinExistence type="predicted"/>
<accession>A0ABX9KH17</accession>
<keyword evidence="2" id="KW-1185">Reference proteome</keyword>
<protein>
    <submittedName>
        <fullName evidence="1">Uncharacterized protein</fullName>
    </submittedName>
</protein>
<reference evidence="1 2" key="1">
    <citation type="submission" date="2018-08" db="EMBL/GenBank/DDBJ databases">
        <title>Draft genome sequence of Psychrilyobacter sp. strain SD5 isolated from Black Sea water.</title>
        <authorList>
            <person name="Yadav S."/>
            <person name="Villanueva L."/>
            <person name="Damste J.S.S."/>
        </authorList>
    </citation>
    <scope>NUCLEOTIDE SEQUENCE [LARGE SCALE GENOMIC DNA]</scope>
    <source>
        <strain evidence="1 2">SD5</strain>
    </source>
</reference>
<dbReference type="RefSeq" id="WP_114642561.1">
    <property type="nucleotide sequence ID" value="NZ_JAACIO010000010.1"/>
</dbReference>
<dbReference type="Proteomes" id="UP000263486">
    <property type="component" value="Unassembled WGS sequence"/>
</dbReference>